<evidence type="ECO:0000259" key="5">
    <source>
        <dbReference type="SMART" id="SM00470"/>
    </source>
</evidence>
<dbReference type="Pfam" id="PF02195">
    <property type="entry name" value="ParB_N"/>
    <property type="match status" value="1"/>
</dbReference>
<feature type="region of interest" description="Disordered" evidence="4">
    <location>
        <begin position="131"/>
        <end position="158"/>
    </location>
</feature>
<dbReference type="Gene3D" id="3.90.1530.30">
    <property type="match status" value="1"/>
</dbReference>
<dbReference type="KEGG" id="tpla:ElP_29500"/>
<protein>
    <submittedName>
        <fullName evidence="6">Putative chromosome-partitioning protein ParB</fullName>
    </submittedName>
</protein>
<dbReference type="Pfam" id="PF01555">
    <property type="entry name" value="N6_N4_Mtase"/>
    <property type="match status" value="1"/>
</dbReference>
<dbReference type="InterPro" id="IPR050336">
    <property type="entry name" value="Chromosome_partition/occlusion"/>
</dbReference>
<dbReference type="SUPFAM" id="SSF110849">
    <property type="entry name" value="ParB/Sulfiredoxin"/>
    <property type="match status" value="1"/>
</dbReference>
<proteinExistence type="inferred from homology"/>
<evidence type="ECO:0000256" key="1">
    <source>
        <dbReference type="ARBA" id="ARBA00006594"/>
    </source>
</evidence>
<organism evidence="6 7">
    <name type="scientific">Tautonia plasticadhaerens</name>
    <dbReference type="NCBI Taxonomy" id="2527974"/>
    <lineage>
        <taxon>Bacteria</taxon>
        <taxon>Pseudomonadati</taxon>
        <taxon>Planctomycetota</taxon>
        <taxon>Planctomycetia</taxon>
        <taxon>Isosphaerales</taxon>
        <taxon>Isosphaeraceae</taxon>
        <taxon>Tautonia</taxon>
    </lineage>
</organism>
<evidence type="ECO:0000256" key="2">
    <source>
        <dbReference type="ARBA" id="ARBA00022603"/>
    </source>
</evidence>
<dbReference type="InterPro" id="IPR002941">
    <property type="entry name" value="DNA_methylase_N4/N6"/>
</dbReference>
<feature type="compositionally biased region" description="Basic and acidic residues" evidence="4">
    <location>
        <begin position="140"/>
        <end position="158"/>
    </location>
</feature>
<keyword evidence="7" id="KW-1185">Reference proteome</keyword>
<keyword evidence="2" id="KW-0489">Methyltransferase</keyword>
<keyword evidence="3" id="KW-0808">Transferase</keyword>
<evidence type="ECO:0000256" key="4">
    <source>
        <dbReference type="SAM" id="MobiDB-lite"/>
    </source>
</evidence>
<dbReference type="PANTHER" id="PTHR33375">
    <property type="entry name" value="CHROMOSOME-PARTITIONING PROTEIN PARB-RELATED"/>
    <property type="match status" value="1"/>
</dbReference>
<dbReference type="EMBL" id="CP036426">
    <property type="protein sequence ID" value="QDV35048.1"/>
    <property type="molecule type" value="Genomic_DNA"/>
</dbReference>
<evidence type="ECO:0000313" key="7">
    <source>
        <dbReference type="Proteomes" id="UP000317835"/>
    </source>
</evidence>
<dbReference type="SMART" id="SM00470">
    <property type="entry name" value="ParB"/>
    <property type="match status" value="1"/>
</dbReference>
<dbReference type="Proteomes" id="UP000317835">
    <property type="component" value="Chromosome"/>
</dbReference>
<dbReference type="InterPro" id="IPR036086">
    <property type="entry name" value="ParB/Sulfiredoxin_sf"/>
</dbReference>
<gene>
    <name evidence="6" type="primary">parB_3</name>
    <name evidence="6" type="ORF">ElP_29500</name>
</gene>
<dbReference type="GO" id="GO:0007059">
    <property type="term" value="P:chromosome segregation"/>
    <property type="evidence" value="ECO:0007669"/>
    <property type="project" value="TreeGrafter"/>
</dbReference>
<dbReference type="CDD" id="cd02440">
    <property type="entry name" value="AdoMet_MTases"/>
    <property type="match status" value="1"/>
</dbReference>
<dbReference type="GO" id="GO:0003677">
    <property type="term" value="F:DNA binding"/>
    <property type="evidence" value="ECO:0007669"/>
    <property type="project" value="InterPro"/>
</dbReference>
<evidence type="ECO:0000313" key="6">
    <source>
        <dbReference type="EMBL" id="QDV35048.1"/>
    </source>
</evidence>
<sequence length="440" mass="48321">MSSLAAPTEIRSLPIDAIRPNRLSLELYGDPDAEIRADGLLDSVRERGILVPLVASPEGDGFELLSGHRRLSCARALGLESVPCEVRDLPRGAARRRAVLDYNRQRRKTFSQLMREADALEALLSPAARERRAANLRGSESGDDRADRRDSDGRRGRTDEAIARALGLGGKDLYRQARAVWKAARAGDPRAKSGVSQLDQGTKSVHAAYKDLRRRDRLTTGFRPTPYDVWAFRRDPSYGVPHPGSIPAGIVAHALHYFTGPGTLVVDPMAGGGTTVDVCEAMGRRCLAYDLDPVRPEIRQSDVRHGFPPEARGCDLIFCDPPYHTMLSGPYAAFGVEPEPLTGWVGFLRKLCRDAFETLRPGGHVALLLANQTEKDLPAGFGYVDHAFFGYAALAEAGFLPVRRISCPMDGSYLPQHVQRARAEGRLLGQVRDLLVMRKP</sequence>
<dbReference type="GO" id="GO:0005694">
    <property type="term" value="C:chromosome"/>
    <property type="evidence" value="ECO:0007669"/>
    <property type="project" value="TreeGrafter"/>
</dbReference>
<dbReference type="Gene3D" id="3.40.50.150">
    <property type="entry name" value="Vaccinia Virus protein VP39"/>
    <property type="match status" value="1"/>
</dbReference>
<dbReference type="GO" id="GO:0032259">
    <property type="term" value="P:methylation"/>
    <property type="evidence" value="ECO:0007669"/>
    <property type="project" value="UniProtKB-KW"/>
</dbReference>
<dbReference type="GO" id="GO:0008170">
    <property type="term" value="F:N-methyltransferase activity"/>
    <property type="evidence" value="ECO:0007669"/>
    <property type="project" value="InterPro"/>
</dbReference>
<accession>A0A518H2H5</accession>
<dbReference type="InterPro" id="IPR002052">
    <property type="entry name" value="DNA_methylase_N6_adenine_CS"/>
</dbReference>
<dbReference type="SUPFAM" id="SSF53335">
    <property type="entry name" value="S-adenosyl-L-methionine-dependent methyltransferases"/>
    <property type="match status" value="1"/>
</dbReference>
<dbReference type="AlphaFoldDB" id="A0A518H2H5"/>
<name>A0A518H2H5_9BACT</name>
<dbReference type="InterPro" id="IPR003115">
    <property type="entry name" value="ParB_N"/>
</dbReference>
<comment type="similarity">
    <text evidence="1">Belongs to the N(4)/N(6)-methyltransferase family.</text>
</comment>
<dbReference type="PANTHER" id="PTHR33375:SF1">
    <property type="entry name" value="CHROMOSOME-PARTITIONING PROTEIN PARB-RELATED"/>
    <property type="match status" value="1"/>
</dbReference>
<reference evidence="6 7" key="1">
    <citation type="submission" date="2019-02" db="EMBL/GenBank/DDBJ databases">
        <title>Deep-cultivation of Planctomycetes and their phenomic and genomic characterization uncovers novel biology.</title>
        <authorList>
            <person name="Wiegand S."/>
            <person name="Jogler M."/>
            <person name="Boedeker C."/>
            <person name="Pinto D."/>
            <person name="Vollmers J."/>
            <person name="Rivas-Marin E."/>
            <person name="Kohn T."/>
            <person name="Peeters S.H."/>
            <person name="Heuer A."/>
            <person name="Rast P."/>
            <person name="Oberbeckmann S."/>
            <person name="Bunk B."/>
            <person name="Jeske O."/>
            <person name="Meyerdierks A."/>
            <person name="Storesund J.E."/>
            <person name="Kallscheuer N."/>
            <person name="Luecker S."/>
            <person name="Lage O.M."/>
            <person name="Pohl T."/>
            <person name="Merkel B.J."/>
            <person name="Hornburger P."/>
            <person name="Mueller R.-W."/>
            <person name="Bruemmer F."/>
            <person name="Labrenz M."/>
            <person name="Spormann A.M."/>
            <person name="Op den Camp H."/>
            <person name="Overmann J."/>
            <person name="Amann R."/>
            <person name="Jetten M.S.M."/>
            <person name="Mascher T."/>
            <person name="Medema M.H."/>
            <person name="Devos D.P."/>
            <person name="Kaster A.-K."/>
            <person name="Ovreas L."/>
            <person name="Rohde M."/>
            <person name="Galperin M.Y."/>
            <person name="Jogler C."/>
        </authorList>
    </citation>
    <scope>NUCLEOTIDE SEQUENCE [LARGE SCALE GENOMIC DNA]</scope>
    <source>
        <strain evidence="6 7">ElP</strain>
    </source>
</reference>
<dbReference type="PROSITE" id="PS00092">
    <property type="entry name" value="N6_MTASE"/>
    <property type="match status" value="1"/>
</dbReference>
<evidence type="ECO:0000256" key="3">
    <source>
        <dbReference type="ARBA" id="ARBA00022679"/>
    </source>
</evidence>
<dbReference type="InterPro" id="IPR029063">
    <property type="entry name" value="SAM-dependent_MTases_sf"/>
</dbReference>
<dbReference type="RefSeq" id="WP_231749718.1">
    <property type="nucleotide sequence ID" value="NZ_CP036426.1"/>
</dbReference>
<feature type="domain" description="ParB-like N-terminal" evidence="5">
    <location>
        <begin position="11"/>
        <end position="104"/>
    </location>
</feature>